<dbReference type="SUPFAM" id="SSF54452">
    <property type="entry name" value="MHC antigen-recognition domain"/>
    <property type="match status" value="1"/>
</dbReference>
<evidence type="ECO:0000259" key="4">
    <source>
        <dbReference type="Pfam" id="PF00129"/>
    </source>
</evidence>
<feature type="signal peptide" evidence="3">
    <location>
        <begin position="1"/>
        <end position="20"/>
    </location>
</feature>
<dbReference type="PANTHER" id="PTHR16675:SF237">
    <property type="entry name" value="MHC CLASS I ANTIGEN TRANSCRIPT VARIANT 1-RELATED"/>
    <property type="match status" value="1"/>
</dbReference>
<dbReference type="InterPro" id="IPR011161">
    <property type="entry name" value="MHC_I-like_Ag-recog"/>
</dbReference>
<evidence type="ECO:0000313" key="6">
    <source>
        <dbReference type="Proteomes" id="UP000694389"/>
    </source>
</evidence>
<accession>A0A8P4GQU9</accession>
<dbReference type="GeneTree" id="ENSGT01120000271828"/>
<protein>
    <recommendedName>
        <fullName evidence="4">MHC class I-like antigen recognition-like domain-containing protein</fullName>
    </recommendedName>
</protein>
<dbReference type="PRINTS" id="PR01638">
    <property type="entry name" value="MHCCLASSI"/>
</dbReference>
<dbReference type="FunFam" id="3.30.500.10:FF:000001">
    <property type="entry name" value="H-2 class I histocompatibility antigen, alpha chain"/>
    <property type="match status" value="1"/>
</dbReference>
<dbReference type="InterPro" id="IPR037055">
    <property type="entry name" value="MHC_I-like_Ag-recog_sf"/>
</dbReference>
<dbReference type="GO" id="GO:0006955">
    <property type="term" value="P:immune response"/>
    <property type="evidence" value="ECO:0007669"/>
    <property type="project" value="TreeGrafter"/>
</dbReference>
<keyword evidence="1" id="KW-0325">Glycoprotein</keyword>
<name>A0A8P4GQU9_DICLA</name>
<dbReference type="InterPro" id="IPR001039">
    <property type="entry name" value="MHC_I_a_a1/a2"/>
</dbReference>
<comment type="similarity">
    <text evidence="2">Belongs to the MHC class I family.</text>
</comment>
<dbReference type="Ensembl" id="ENSDLAT00005078201.1">
    <property type="protein sequence ID" value="ENSDLAP00005080155.1"/>
    <property type="gene ID" value="ENSDLAG00005032569.1"/>
</dbReference>
<dbReference type="InterPro" id="IPR050208">
    <property type="entry name" value="MHC_class-I_related"/>
</dbReference>
<keyword evidence="3" id="KW-0732">Signal</keyword>
<keyword evidence="6" id="KW-1185">Reference proteome</keyword>
<evidence type="ECO:0000256" key="2">
    <source>
        <dbReference type="RuleBase" id="RU004439"/>
    </source>
</evidence>
<evidence type="ECO:0000313" key="5">
    <source>
        <dbReference type="Ensembl" id="ENSDLAP00005080155.1"/>
    </source>
</evidence>
<dbReference type="Proteomes" id="UP000694389">
    <property type="component" value="Unassembled WGS sequence"/>
</dbReference>
<reference evidence="5" key="2">
    <citation type="submission" date="2025-09" db="UniProtKB">
        <authorList>
            <consortium name="Ensembl"/>
        </authorList>
    </citation>
    <scope>IDENTIFICATION</scope>
</reference>
<sequence length="211" mass="24867">MKTFILLSVLCHFAFPVKHSLKYILTSSYGVRGVPQFVAVAVVDEVPMAHCDSDRLIPQAKTDWMERFFKERIERLQWYTNRCTNNEYDFKDTINSLMSRFNQTGGIHIFQRMNGCEWDDETGNTNGFNQYGYDGEDFLTFDQTTLTWITPKPQAVIIKHEWDRNIDKIMFWKNALNYKCIQCLKEYVEYAKTSLQRTGRITRPELDTKSP</sequence>
<dbReference type="GO" id="GO:0009897">
    <property type="term" value="C:external side of plasma membrane"/>
    <property type="evidence" value="ECO:0007669"/>
    <property type="project" value="TreeGrafter"/>
</dbReference>
<dbReference type="InterPro" id="IPR011162">
    <property type="entry name" value="MHC_I/II-like_Ag-recog"/>
</dbReference>
<dbReference type="GO" id="GO:0005615">
    <property type="term" value="C:extracellular space"/>
    <property type="evidence" value="ECO:0007669"/>
    <property type="project" value="TreeGrafter"/>
</dbReference>
<dbReference type="PANTHER" id="PTHR16675">
    <property type="entry name" value="MHC CLASS I-RELATED"/>
    <property type="match status" value="1"/>
</dbReference>
<dbReference type="Gene3D" id="3.30.500.10">
    <property type="entry name" value="MHC class I-like antigen recognition-like"/>
    <property type="match status" value="1"/>
</dbReference>
<feature type="chain" id="PRO_5035877083" description="MHC class I-like antigen recognition-like domain-containing protein" evidence="3">
    <location>
        <begin position="21"/>
        <end position="211"/>
    </location>
</feature>
<dbReference type="AlphaFoldDB" id="A0A8P4GQU9"/>
<proteinExistence type="inferred from homology"/>
<organism evidence="5 6">
    <name type="scientific">Dicentrarchus labrax</name>
    <name type="common">European seabass</name>
    <name type="synonym">Morone labrax</name>
    <dbReference type="NCBI Taxonomy" id="13489"/>
    <lineage>
        <taxon>Eukaryota</taxon>
        <taxon>Metazoa</taxon>
        <taxon>Chordata</taxon>
        <taxon>Craniata</taxon>
        <taxon>Vertebrata</taxon>
        <taxon>Euteleostomi</taxon>
        <taxon>Actinopterygii</taxon>
        <taxon>Neopterygii</taxon>
        <taxon>Teleostei</taxon>
        <taxon>Neoteleostei</taxon>
        <taxon>Acanthomorphata</taxon>
        <taxon>Eupercaria</taxon>
        <taxon>Moronidae</taxon>
        <taxon>Dicentrarchus</taxon>
    </lineage>
</organism>
<dbReference type="Pfam" id="PF00129">
    <property type="entry name" value="MHC_I"/>
    <property type="match status" value="1"/>
</dbReference>
<feature type="domain" description="MHC class I-like antigen recognition-like" evidence="4">
    <location>
        <begin position="18"/>
        <end position="195"/>
    </location>
</feature>
<reference evidence="5" key="1">
    <citation type="submission" date="2025-08" db="UniProtKB">
        <authorList>
            <consortium name="Ensembl"/>
        </authorList>
    </citation>
    <scope>IDENTIFICATION</scope>
</reference>
<evidence type="ECO:0000256" key="1">
    <source>
        <dbReference type="ARBA" id="ARBA00023180"/>
    </source>
</evidence>
<evidence type="ECO:0000256" key="3">
    <source>
        <dbReference type="SAM" id="SignalP"/>
    </source>
</evidence>